<proteinExistence type="predicted"/>
<evidence type="ECO:0000313" key="1">
    <source>
        <dbReference type="EMBL" id="CAH8383049.1"/>
    </source>
</evidence>
<comment type="caution">
    <text evidence="1">The sequence shown here is derived from an EMBL/GenBank/DDBJ whole genome shotgun (WGS) entry which is preliminary data.</text>
</comment>
<reference evidence="1 2" key="1">
    <citation type="submission" date="2022-03" db="EMBL/GenBank/DDBJ databases">
        <authorList>
            <person name="Macdonald S."/>
            <person name="Ahmed S."/>
            <person name="Newling K."/>
        </authorList>
    </citation>
    <scope>NUCLEOTIDE SEQUENCE [LARGE SCALE GENOMIC DNA]</scope>
</reference>
<accession>A0ABC8LHE0</accession>
<dbReference type="Proteomes" id="UP001642260">
    <property type="component" value="Unassembled WGS sequence"/>
</dbReference>
<organism evidence="1 2">
    <name type="scientific">Eruca vesicaria subsp. sativa</name>
    <name type="common">Garden rocket</name>
    <name type="synonym">Eruca sativa</name>
    <dbReference type="NCBI Taxonomy" id="29727"/>
    <lineage>
        <taxon>Eukaryota</taxon>
        <taxon>Viridiplantae</taxon>
        <taxon>Streptophyta</taxon>
        <taxon>Embryophyta</taxon>
        <taxon>Tracheophyta</taxon>
        <taxon>Spermatophyta</taxon>
        <taxon>Magnoliopsida</taxon>
        <taxon>eudicotyledons</taxon>
        <taxon>Gunneridae</taxon>
        <taxon>Pentapetalae</taxon>
        <taxon>rosids</taxon>
        <taxon>malvids</taxon>
        <taxon>Brassicales</taxon>
        <taxon>Brassicaceae</taxon>
        <taxon>Brassiceae</taxon>
        <taxon>Eruca</taxon>
    </lineage>
</organism>
<keyword evidence="2" id="KW-1185">Reference proteome</keyword>
<dbReference type="EMBL" id="CAKOAT010574042">
    <property type="protein sequence ID" value="CAH8383049.1"/>
    <property type="molecule type" value="Genomic_DNA"/>
</dbReference>
<sequence>MASSDSQIATSAVATSTFNSLRLGRTTQTVVGRLINELLLLDAFFHKHVASIAKRPSDAISSSINKLEDKHIAATGFA</sequence>
<protein>
    <submittedName>
        <fullName evidence="1">Uncharacterized protein</fullName>
    </submittedName>
</protein>
<name>A0ABC8LHE0_ERUVS</name>
<dbReference type="AlphaFoldDB" id="A0ABC8LHE0"/>
<gene>
    <name evidence="1" type="ORF">ERUC_LOCUS35532</name>
</gene>
<evidence type="ECO:0000313" key="2">
    <source>
        <dbReference type="Proteomes" id="UP001642260"/>
    </source>
</evidence>